<organism evidence="2 3">
    <name type="scientific">Collybia nuda</name>
    <dbReference type="NCBI Taxonomy" id="64659"/>
    <lineage>
        <taxon>Eukaryota</taxon>
        <taxon>Fungi</taxon>
        <taxon>Dikarya</taxon>
        <taxon>Basidiomycota</taxon>
        <taxon>Agaricomycotina</taxon>
        <taxon>Agaricomycetes</taxon>
        <taxon>Agaricomycetidae</taxon>
        <taxon>Agaricales</taxon>
        <taxon>Tricholomatineae</taxon>
        <taxon>Clitocybaceae</taxon>
        <taxon>Collybia</taxon>
    </lineage>
</organism>
<name>A0A9P6CF79_9AGAR</name>
<feature type="region of interest" description="Disordered" evidence="1">
    <location>
        <begin position="126"/>
        <end position="150"/>
    </location>
</feature>
<dbReference type="AlphaFoldDB" id="A0A9P6CF79"/>
<evidence type="ECO:0000313" key="2">
    <source>
        <dbReference type="EMBL" id="KAF9459955.1"/>
    </source>
</evidence>
<evidence type="ECO:0000256" key="1">
    <source>
        <dbReference type="SAM" id="MobiDB-lite"/>
    </source>
</evidence>
<sequence length="150" mass="16424">MRVEQRIRTSFTVGRRDQSDAPESDADCQAFRLCAIPLWHLTAVGVPWIREHHGDFAECFERSQWTISFETSTSGHMVVINKPGSVILNISLTALTCPPTVNKTSHGCRPLNLNKSGMGPFLASRSTGSLGVSTTTDPWQRTGMNMSSSG</sequence>
<comment type="caution">
    <text evidence="2">The sequence shown here is derived from an EMBL/GenBank/DDBJ whole genome shotgun (WGS) entry which is preliminary data.</text>
</comment>
<reference evidence="2" key="1">
    <citation type="submission" date="2020-11" db="EMBL/GenBank/DDBJ databases">
        <authorList>
            <consortium name="DOE Joint Genome Institute"/>
            <person name="Ahrendt S."/>
            <person name="Riley R."/>
            <person name="Andreopoulos W."/>
            <person name="Labutti K."/>
            <person name="Pangilinan J."/>
            <person name="Ruiz-Duenas F.J."/>
            <person name="Barrasa J.M."/>
            <person name="Sanchez-Garcia M."/>
            <person name="Camarero S."/>
            <person name="Miyauchi S."/>
            <person name="Serrano A."/>
            <person name="Linde D."/>
            <person name="Babiker R."/>
            <person name="Drula E."/>
            <person name="Ayuso-Fernandez I."/>
            <person name="Pacheco R."/>
            <person name="Padilla G."/>
            <person name="Ferreira P."/>
            <person name="Barriuso J."/>
            <person name="Kellner H."/>
            <person name="Castanera R."/>
            <person name="Alfaro M."/>
            <person name="Ramirez L."/>
            <person name="Pisabarro A.G."/>
            <person name="Kuo A."/>
            <person name="Tritt A."/>
            <person name="Lipzen A."/>
            <person name="He G."/>
            <person name="Yan M."/>
            <person name="Ng V."/>
            <person name="Cullen D."/>
            <person name="Martin F."/>
            <person name="Rosso M.-N."/>
            <person name="Henrissat B."/>
            <person name="Hibbett D."/>
            <person name="Martinez A.T."/>
            <person name="Grigoriev I.V."/>
        </authorList>
    </citation>
    <scope>NUCLEOTIDE SEQUENCE</scope>
    <source>
        <strain evidence="2">CBS 247.69</strain>
    </source>
</reference>
<feature type="region of interest" description="Disordered" evidence="1">
    <location>
        <begin position="1"/>
        <end position="23"/>
    </location>
</feature>
<accession>A0A9P6CF79</accession>
<proteinExistence type="predicted"/>
<protein>
    <submittedName>
        <fullName evidence="2">Uncharacterized protein</fullName>
    </submittedName>
</protein>
<dbReference type="Proteomes" id="UP000807353">
    <property type="component" value="Unassembled WGS sequence"/>
</dbReference>
<dbReference type="EMBL" id="MU150307">
    <property type="protein sequence ID" value="KAF9459955.1"/>
    <property type="molecule type" value="Genomic_DNA"/>
</dbReference>
<gene>
    <name evidence="2" type="ORF">BDZ94DRAFT_1267053</name>
</gene>
<keyword evidence="3" id="KW-1185">Reference proteome</keyword>
<evidence type="ECO:0000313" key="3">
    <source>
        <dbReference type="Proteomes" id="UP000807353"/>
    </source>
</evidence>